<comment type="caution">
    <text evidence="2">The sequence shown here is derived from an EMBL/GenBank/DDBJ whole genome shotgun (WGS) entry which is preliminary data.</text>
</comment>
<accession>A0ABW1UH79</accession>
<proteinExistence type="predicted"/>
<dbReference type="EMBL" id="JBHSSB010000016">
    <property type="protein sequence ID" value="MFC6295204.1"/>
    <property type="molecule type" value="Genomic_DNA"/>
</dbReference>
<feature type="transmembrane region" description="Helical" evidence="1">
    <location>
        <begin position="230"/>
        <end position="251"/>
    </location>
</feature>
<keyword evidence="1" id="KW-0812">Transmembrane</keyword>
<dbReference type="PANTHER" id="PTHR32502:SF23">
    <property type="entry name" value="TRANSPORT PROTEIN, PTS SYSTEM"/>
    <property type="match status" value="1"/>
</dbReference>
<keyword evidence="1" id="KW-0472">Membrane</keyword>
<feature type="transmembrane region" description="Helical" evidence="1">
    <location>
        <begin position="187"/>
        <end position="210"/>
    </location>
</feature>
<reference evidence="3" key="1">
    <citation type="journal article" date="2019" name="Int. J. Syst. Evol. Microbiol.">
        <title>The Global Catalogue of Microorganisms (GCM) 10K type strain sequencing project: providing services to taxonomists for standard genome sequencing and annotation.</title>
        <authorList>
            <consortium name="The Broad Institute Genomics Platform"/>
            <consortium name="The Broad Institute Genome Sequencing Center for Infectious Disease"/>
            <person name="Wu L."/>
            <person name="Ma J."/>
        </authorList>
    </citation>
    <scope>NUCLEOTIDE SEQUENCE [LARGE SCALE GENOMIC DNA]</scope>
    <source>
        <strain evidence="3">CCM 8934</strain>
    </source>
</reference>
<organism evidence="2 3">
    <name type="scientific">Lactiplantibacillus daoliensis</name>
    <dbReference type="NCBI Taxonomy" id="2559916"/>
    <lineage>
        <taxon>Bacteria</taxon>
        <taxon>Bacillati</taxon>
        <taxon>Bacillota</taxon>
        <taxon>Bacilli</taxon>
        <taxon>Lactobacillales</taxon>
        <taxon>Lactobacillaceae</taxon>
        <taxon>Lactiplantibacillus</taxon>
    </lineage>
</organism>
<dbReference type="Proteomes" id="UP001596227">
    <property type="component" value="Unassembled WGS sequence"/>
</dbReference>
<feature type="transmembrane region" description="Helical" evidence="1">
    <location>
        <begin position="258"/>
        <end position="276"/>
    </location>
</feature>
<sequence length="278" mass="30741">MTNSTGTTFLPDKKAENHFYNNLFWRSQWLMFCTSYTKQQAVTFSWVLMPYLEKIYGKDTPEFYDAMLRHQDFFNTNVTAAPFIFGMVTSMEAENKANGIDPKSIGALKSSMMGPLAGIGDSLVSNGIRLIATGIAIGFFKQGSWLGPILFMLLLNVPNWGIKWAAGKYGYKLGNNFIVNAMKSGTLNLITKAASILGLMMVGAMSAQYVTFTTSLKIKTAAQTLDLQGIFDSILPDLLPLALVLGCFFYLRKKNKPVRTLVAIVILAFVLTFLGITK</sequence>
<evidence type="ECO:0000313" key="2">
    <source>
        <dbReference type="EMBL" id="MFC6295204.1"/>
    </source>
</evidence>
<keyword evidence="3" id="KW-1185">Reference proteome</keyword>
<dbReference type="Pfam" id="PF03613">
    <property type="entry name" value="EIID-AGA"/>
    <property type="match status" value="1"/>
</dbReference>
<dbReference type="RefSeq" id="WP_137606933.1">
    <property type="nucleotide sequence ID" value="NZ_BJDH01000003.1"/>
</dbReference>
<evidence type="ECO:0000256" key="1">
    <source>
        <dbReference type="SAM" id="Phobius"/>
    </source>
</evidence>
<feature type="transmembrane region" description="Helical" evidence="1">
    <location>
        <begin position="145"/>
        <end position="166"/>
    </location>
</feature>
<dbReference type="PROSITE" id="PS51108">
    <property type="entry name" value="PTS_EIID"/>
    <property type="match status" value="1"/>
</dbReference>
<name>A0ABW1UH79_9LACO</name>
<protein>
    <submittedName>
        <fullName evidence="2">PTS system mannose/fructose/sorbose family transporter subunit IID</fullName>
    </submittedName>
</protein>
<gene>
    <name evidence="2" type="ORF">ACFQH1_08310</name>
</gene>
<dbReference type="InterPro" id="IPR004704">
    <property type="entry name" value="PTS_IID_man"/>
</dbReference>
<keyword evidence="1" id="KW-1133">Transmembrane helix</keyword>
<dbReference type="InterPro" id="IPR050303">
    <property type="entry name" value="GatZ_KbaZ_carbometab"/>
</dbReference>
<evidence type="ECO:0000313" key="3">
    <source>
        <dbReference type="Proteomes" id="UP001596227"/>
    </source>
</evidence>
<dbReference type="PANTHER" id="PTHR32502">
    <property type="entry name" value="N-ACETYLGALACTOSAMINE PERMEASE II COMPONENT-RELATED"/>
    <property type="match status" value="1"/>
</dbReference>